<feature type="transmembrane region" description="Helical" evidence="1">
    <location>
        <begin position="145"/>
        <end position="164"/>
    </location>
</feature>
<keyword evidence="3" id="KW-1185">Reference proteome</keyword>
<reference evidence="2 3" key="1">
    <citation type="submission" date="2024-09" db="EMBL/GenBank/DDBJ databases">
        <authorList>
            <person name="Sun Q."/>
            <person name="Mori K."/>
        </authorList>
    </citation>
    <scope>NUCLEOTIDE SEQUENCE [LARGE SCALE GENOMIC DNA]</scope>
    <source>
        <strain evidence="2 3">TBRC 4575</strain>
    </source>
</reference>
<dbReference type="EMBL" id="JBHLUK010000074">
    <property type="protein sequence ID" value="MFC0424690.1"/>
    <property type="molecule type" value="Genomic_DNA"/>
</dbReference>
<organism evidence="2 3">
    <name type="scientific">Lactiplantibacillus plajomi</name>
    <dbReference type="NCBI Taxonomy" id="1457217"/>
    <lineage>
        <taxon>Bacteria</taxon>
        <taxon>Bacillati</taxon>
        <taxon>Bacillota</taxon>
        <taxon>Bacilli</taxon>
        <taxon>Lactobacillales</taxon>
        <taxon>Lactobacillaceae</taxon>
        <taxon>Lactiplantibacillus</taxon>
    </lineage>
</organism>
<keyword evidence="1" id="KW-0472">Membrane</keyword>
<dbReference type="Proteomes" id="UP001589855">
    <property type="component" value="Unassembled WGS sequence"/>
</dbReference>
<protein>
    <submittedName>
        <fullName evidence="2">Uncharacterized protein</fullName>
    </submittedName>
</protein>
<proteinExistence type="predicted"/>
<gene>
    <name evidence="2" type="ORF">ACFFGS_11200</name>
</gene>
<dbReference type="Gene3D" id="1.20.1250.20">
    <property type="entry name" value="MFS general substrate transporter like domains"/>
    <property type="match status" value="1"/>
</dbReference>
<feature type="transmembrane region" description="Helical" evidence="1">
    <location>
        <begin position="52"/>
        <end position="70"/>
    </location>
</feature>
<dbReference type="InterPro" id="IPR036259">
    <property type="entry name" value="MFS_trans_sf"/>
</dbReference>
<dbReference type="SUPFAM" id="SSF103473">
    <property type="entry name" value="MFS general substrate transporter"/>
    <property type="match status" value="1"/>
</dbReference>
<comment type="caution">
    <text evidence="2">The sequence shown here is derived from an EMBL/GenBank/DDBJ whole genome shotgun (WGS) entry which is preliminary data.</text>
</comment>
<feature type="transmembrane region" description="Helical" evidence="1">
    <location>
        <begin position="20"/>
        <end position="40"/>
    </location>
</feature>
<keyword evidence="1" id="KW-0812">Transmembrane</keyword>
<keyword evidence="1" id="KW-1133">Transmembrane helix</keyword>
<feature type="transmembrane region" description="Helical" evidence="1">
    <location>
        <begin position="76"/>
        <end position="96"/>
    </location>
</feature>
<accession>A0ABV6K5E4</accession>
<name>A0ABV6K5E4_9LACO</name>
<evidence type="ECO:0000256" key="1">
    <source>
        <dbReference type="SAM" id="Phobius"/>
    </source>
</evidence>
<feature type="transmembrane region" description="Helical" evidence="1">
    <location>
        <begin position="108"/>
        <end position="130"/>
    </location>
</feature>
<sequence length="167" mass="17889">MIWGVQLKLPSYFAERQLGSAQTLAFTLAAMNVGGFLAGLSFGPVHRYCQRLTLTLGYAGAAGAVWVLWLTHSAPIAIIAAIGFNWIYSYTGPYLVFTSNANLAPTQINTLSSALTIATILSAFVAPLLWNQVGRLGGGTLTTNVFFWIGLSLAVLTGGTLWLAKRY</sequence>
<evidence type="ECO:0000313" key="2">
    <source>
        <dbReference type="EMBL" id="MFC0424690.1"/>
    </source>
</evidence>
<evidence type="ECO:0000313" key="3">
    <source>
        <dbReference type="Proteomes" id="UP001589855"/>
    </source>
</evidence>
<dbReference type="RefSeq" id="WP_345368262.1">
    <property type="nucleotide sequence ID" value="NZ_BAABRM010000005.1"/>
</dbReference>